<dbReference type="EMBL" id="CP016769">
    <property type="protein sequence ID" value="ASY10131.1"/>
    <property type="molecule type" value="Genomic_DNA"/>
</dbReference>
<evidence type="ECO:0000313" key="2">
    <source>
        <dbReference type="EMBL" id="ASY10131.1"/>
    </source>
</evidence>
<keyword evidence="1" id="KW-0732">Signal</keyword>
<dbReference type="KEGG" id="plan:A1s21148_00885"/>
<dbReference type="PROSITE" id="PS51257">
    <property type="entry name" value="PROKAR_LIPOPROTEIN"/>
    <property type="match status" value="1"/>
</dbReference>
<evidence type="ECO:0000313" key="3">
    <source>
        <dbReference type="Proteomes" id="UP000217144"/>
    </source>
</evidence>
<dbReference type="Proteomes" id="UP000217144">
    <property type="component" value="Chromosome"/>
</dbReference>
<protein>
    <recommendedName>
        <fullName evidence="4">Lipoprotein</fullName>
    </recommendedName>
</protein>
<evidence type="ECO:0008006" key="4">
    <source>
        <dbReference type="Google" id="ProtNLM"/>
    </source>
</evidence>
<accession>A0AAD0E436</accession>
<proteinExistence type="predicted"/>
<gene>
    <name evidence="2" type="ORF">A1s21148_00885</name>
</gene>
<feature type="chain" id="PRO_5041991899" description="Lipoprotein" evidence="1">
    <location>
        <begin position="24"/>
        <end position="250"/>
    </location>
</feature>
<dbReference type="RefSeq" id="WP_095670620.1">
    <property type="nucleotide sequence ID" value="NZ_CP016769.1"/>
</dbReference>
<organism evidence="2 3">
    <name type="scientific">Candidatus Planktophila lacus</name>
    <dbReference type="NCBI Taxonomy" id="1884913"/>
    <lineage>
        <taxon>Bacteria</taxon>
        <taxon>Bacillati</taxon>
        <taxon>Actinomycetota</taxon>
        <taxon>Actinomycetes</taxon>
        <taxon>Candidatus Nanopelagicales</taxon>
        <taxon>Candidatus Nanopelagicaceae</taxon>
        <taxon>Candidatus Planktophila</taxon>
    </lineage>
</organism>
<evidence type="ECO:0000256" key="1">
    <source>
        <dbReference type="SAM" id="SignalP"/>
    </source>
</evidence>
<name>A0AAD0E436_9ACTN</name>
<reference evidence="2 3" key="1">
    <citation type="submission" date="2016-07" db="EMBL/GenBank/DDBJ databases">
        <title>High microdiversification within the ubiquitous acI lineage of Actinobacteria.</title>
        <authorList>
            <person name="Neuenschwander S.M."/>
            <person name="Salcher M."/>
            <person name="Ghai R."/>
            <person name="Pernthaler J."/>
        </authorList>
    </citation>
    <scope>NUCLEOTIDE SEQUENCE [LARGE SCALE GENOMIC DNA]</scope>
    <source>
        <strain evidence="2">MMS-21-148</strain>
    </source>
</reference>
<feature type="signal peptide" evidence="1">
    <location>
        <begin position="1"/>
        <end position="23"/>
    </location>
</feature>
<keyword evidence="3" id="KW-1185">Reference proteome</keyword>
<sequence>MKKQIAFTSVIALALILSGCSSSTDESMSYEESAQSQVSAEPTPSLPPKEQFIKVLNDNFVSRLDYWSTAVDINDQALSKFISGITVESDEAFSVVTITANAEIGGENADLTHGSLVGTQMDNVNGLSAAVYCAGKTYPNDDDTFNNFVKHIAIDFEINDDMKALEFPTKGIVVNMLWSKATISTDKFGNENKKLSKIGTDQVGISTSNFKKIADVFSANYRKLSDIAPIKYAKKSWHDGFCAIGQSQNN</sequence>
<dbReference type="AlphaFoldDB" id="A0AAD0E436"/>